<evidence type="ECO:0000256" key="1">
    <source>
        <dbReference type="SAM" id="Phobius"/>
    </source>
</evidence>
<name>A0A135YVV3_9FIRM</name>
<sequence>MTYLNLKPYIKYQKTNKIKLLKPMPVKVKHFSSGDLTKRFSSGYLMVDLCLAILSLSLCILIVSNYLANLSLINKHTVDLNSQYQILRSEVDQSLSLMSKPGSDKEISADPIIYEKDGYLFEKRYTLLDDNFKMYRLDISAADKKRTYKTSTYFIVR</sequence>
<keyword evidence="1" id="KW-1133">Transmembrane helix</keyword>
<dbReference type="AlphaFoldDB" id="A0A135YVV3"/>
<evidence type="ECO:0000313" key="4">
    <source>
        <dbReference type="Proteomes" id="UP000070326"/>
    </source>
</evidence>
<proteinExistence type="predicted"/>
<dbReference type="Proteomes" id="UP000255101">
    <property type="component" value="Unassembled WGS sequence"/>
</dbReference>
<dbReference type="EMBL" id="LSQZ01000021">
    <property type="protein sequence ID" value="KXI13534.1"/>
    <property type="molecule type" value="Genomic_DNA"/>
</dbReference>
<accession>A0A135YVV3</accession>
<dbReference type="STRING" id="1261.HMPREF3195_00695"/>
<reference evidence="2 4" key="1">
    <citation type="submission" date="2016-02" db="EMBL/GenBank/DDBJ databases">
        <authorList>
            <person name="Wen L."/>
            <person name="He K."/>
            <person name="Yang H."/>
        </authorList>
    </citation>
    <scope>NUCLEOTIDE SEQUENCE [LARGE SCALE GENOMIC DNA]</scope>
    <source>
        <strain evidence="2 4">MJR8628A</strain>
    </source>
</reference>
<dbReference type="Proteomes" id="UP000070326">
    <property type="component" value="Unassembled WGS sequence"/>
</dbReference>
<keyword evidence="1" id="KW-0472">Membrane</keyword>
<dbReference type="EMBL" id="UGTB01000004">
    <property type="protein sequence ID" value="SUB60897.1"/>
    <property type="molecule type" value="Genomic_DNA"/>
</dbReference>
<feature type="transmembrane region" description="Helical" evidence="1">
    <location>
        <begin position="44"/>
        <end position="68"/>
    </location>
</feature>
<protein>
    <submittedName>
        <fullName evidence="2">Uncharacterized protein</fullName>
    </submittedName>
</protein>
<keyword evidence="1" id="KW-0812">Transmembrane</keyword>
<evidence type="ECO:0000313" key="5">
    <source>
        <dbReference type="Proteomes" id="UP000255101"/>
    </source>
</evidence>
<evidence type="ECO:0000313" key="3">
    <source>
        <dbReference type="EMBL" id="SUB60897.1"/>
    </source>
</evidence>
<gene>
    <name evidence="2" type="ORF">HMPREF3195_00695</name>
    <name evidence="3" type="ORF">NCTC11460_00812</name>
</gene>
<evidence type="ECO:0000313" key="2">
    <source>
        <dbReference type="EMBL" id="KXI13534.1"/>
    </source>
</evidence>
<dbReference type="PATRIC" id="fig|1261.5.peg.700"/>
<reference evidence="3 5" key="2">
    <citation type="submission" date="2018-06" db="EMBL/GenBank/DDBJ databases">
        <authorList>
            <consortium name="Pathogen Informatics"/>
            <person name="Doyle S."/>
        </authorList>
    </citation>
    <scope>NUCLEOTIDE SEQUENCE [LARGE SCALE GENOMIC DNA]</scope>
    <source>
        <strain evidence="3 5">NCTC11460</strain>
    </source>
</reference>
<dbReference type="RefSeq" id="WP_002844860.1">
    <property type="nucleotide sequence ID" value="NZ_UGTB01000004.1"/>
</dbReference>
<organism evidence="2 4">
    <name type="scientific">Peptostreptococcus anaerobius</name>
    <dbReference type="NCBI Taxonomy" id="1261"/>
    <lineage>
        <taxon>Bacteria</taxon>
        <taxon>Bacillati</taxon>
        <taxon>Bacillota</taxon>
        <taxon>Clostridia</taxon>
        <taxon>Peptostreptococcales</taxon>
        <taxon>Peptostreptococcaceae</taxon>
        <taxon>Peptostreptococcus</taxon>
    </lineage>
</organism>